<dbReference type="Proteomes" id="UP000503336">
    <property type="component" value="Chromosome"/>
</dbReference>
<dbReference type="GO" id="GO:0003824">
    <property type="term" value="F:catalytic activity"/>
    <property type="evidence" value="ECO:0007669"/>
    <property type="project" value="InterPro"/>
</dbReference>
<dbReference type="InterPro" id="IPR035994">
    <property type="entry name" value="Nucleoside_phosphorylase_sf"/>
</dbReference>
<dbReference type="KEGG" id="hdh:G5B40_20760"/>
<dbReference type="AlphaFoldDB" id="A0A7M3T6N6"/>
<dbReference type="InterPro" id="IPR000845">
    <property type="entry name" value="Nucleoside_phosphorylase_d"/>
</dbReference>
<dbReference type="SUPFAM" id="SSF53167">
    <property type="entry name" value="Purine and uridine phosphorylases"/>
    <property type="match status" value="1"/>
</dbReference>
<accession>A0A7M3T6N6</accession>
<evidence type="ECO:0000259" key="1">
    <source>
        <dbReference type="Pfam" id="PF01048"/>
    </source>
</evidence>
<dbReference type="Gene3D" id="3.40.50.1580">
    <property type="entry name" value="Nucleoside phosphorylase domain"/>
    <property type="match status" value="1"/>
</dbReference>
<organism evidence="2 3">
    <name type="scientific">Pikeienuella piscinae</name>
    <dbReference type="NCBI Taxonomy" id="2748098"/>
    <lineage>
        <taxon>Bacteria</taxon>
        <taxon>Pseudomonadati</taxon>
        <taxon>Pseudomonadota</taxon>
        <taxon>Alphaproteobacteria</taxon>
        <taxon>Rhodobacterales</taxon>
        <taxon>Paracoccaceae</taxon>
        <taxon>Pikeienuella</taxon>
    </lineage>
</organism>
<proteinExistence type="predicted"/>
<protein>
    <submittedName>
        <fullName evidence="2">5'-methylthioadenosine nucleosidase</fullName>
    </submittedName>
</protein>
<feature type="domain" description="Nucleoside phosphorylase" evidence="1">
    <location>
        <begin position="115"/>
        <end position="170"/>
    </location>
</feature>
<dbReference type="Pfam" id="PF01048">
    <property type="entry name" value="PNP_UDP_1"/>
    <property type="match status" value="1"/>
</dbReference>
<gene>
    <name evidence="2" type="ORF">G5B40_20760</name>
</gene>
<evidence type="ECO:0000313" key="3">
    <source>
        <dbReference type="Proteomes" id="UP000503336"/>
    </source>
</evidence>
<evidence type="ECO:0000313" key="2">
    <source>
        <dbReference type="EMBL" id="QIE57667.1"/>
    </source>
</evidence>
<dbReference type="RefSeq" id="WP_165103007.1">
    <property type="nucleotide sequence ID" value="NZ_CP049056.1"/>
</dbReference>
<dbReference type="GO" id="GO:0009116">
    <property type="term" value="P:nucleoside metabolic process"/>
    <property type="evidence" value="ECO:0007669"/>
    <property type="project" value="InterPro"/>
</dbReference>
<keyword evidence="3" id="KW-1185">Reference proteome</keyword>
<name>A0A7M3T6N6_9RHOB</name>
<dbReference type="EMBL" id="CP049056">
    <property type="protein sequence ID" value="QIE57667.1"/>
    <property type="molecule type" value="Genomic_DNA"/>
</dbReference>
<reference evidence="2 3" key="1">
    <citation type="submission" date="2020-02" db="EMBL/GenBank/DDBJ databases">
        <title>complete genome sequence of Rhodobacteraceae bacterium.</title>
        <authorList>
            <person name="Park J."/>
            <person name="Kim Y.-S."/>
            <person name="Kim K.-H."/>
        </authorList>
    </citation>
    <scope>NUCLEOTIDE SEQUENCE [LARGE SCALE GENOMIC DNA]</scope>
    <source>
        <strain evidence="2 3">RR4-56</strain>
    </source>
</reference>
<sequence>MNDILVFVALEDELPRAAAAPYEVVYTGVGKVNAALAAAEAFAARRPGLAVNYGTAGAVTPGLAGLLDCGAAAQRDMDLRPLGLELGVTYGDSDPPVLRWDAGPVVGSGDSFAAARPELACDLVDMEAYALAKAARRAGVSFRCLKYVTDAADEGAAADWAQNKARGAALFSAWLRAL</sequence>